<feature type="transmembrane region" description="Helical" evidence="7">
    <location>
        <begin position="360"/>
        <end position="386"/>
    </location>
</feature>
<keyword evidence="9" id="KW-1185">Reference proteome</keyword>
<evidence type="ECO:0000256" key="2">
    <source>
        <dbReference type="ARBA" id="ARBA00010199"/>
    </source>
</evidence>
<evidence type="ECO:0000256" key="6">
    <source>
        <dbReference type="ARBA" id="ARBA00023136"/>
    </source>
</evidence>
<evidence type="ECO:0000256" key="4">
    <source>
        <dbReference type="ARBA" id="ARBA00022692"/>
    </source>
</evidence>
<keyword evidence="3" id="KW-0813">Transport</keyword>
<keyword evidence="4 7" id="KW-0812">Transmembrane</keyword>
<dbReference type="PANTHER" id="PTHR11206">
    <property type="entry name" value="MULTIDRUG RESISTANCE PROTEIN"/>
    <property type="match status" value="1"/>
</dbReference>
<accession>A0ABQ8I3P3</accession>
<evidence type="ECO:0000313" key="8">
    <source>
        <dbReference type="EMBL" id="KAH7571044.1"/>
    </source>
</evidence>
<feature type="transmembrane region" description="Helical" evidence="7">
    <location>
        <begin position="141"/>
        <end position="159"/>
    </location>
</feature>
<evidence type="ECO:0000256" key="3">
    <source>
        <dbReference type="ARBA" id="ARBA00022448"/>
    </source>
</evidence>
<dbReference type="Pfam" id="PF01554">
    <property type="entry name" value="MatE"/>
    <property type="match status" value="2"/>
</dbReference>
<protein>
    <recommendedName>
        <fullName evidence="7">Protein DETOXIFICATION</fullName>
    </recommendedName>
    <alternativeName>
        <fullName evidence="7">Multidrug and toxic compound extrusion protein</fullName>
    </alternativeName>
</protein>
<feature type="transmembrane region" description="Helical" evidence="7">
    <location>
        <begin position="431"/>
        <end position="455"/>
    </location>
</feature>
<sequence>MKSRGENSSSLESPLIIQNQERSPISDNEFGGETSQQQIGYYCDSSAKEANFFVEEAKKQIWLAGPLVAVSVLQYCLQVISIMFVGHLGELALSGASMASSFASVTGFSVLLGMGSALETLCGQAYGAKQYHMLGIHTQRAMLTLVAVSIPLAAIWYYTANILITLGQDQEISAQAGIFNRWMIPSLFAFGLLQCLNRFLQAQNNVFPMLISSAVTAIFHVTVCWILVFKSGLESRGAALAISISNWVNVVLLGLYIKFSPACMKTWTGFSREALHEIVSFIRLAIPSAIMICLEYWSFEMVVLLSGLLPNPKLETSVLSISLNTCWMVYMVSVGLGGAISTRVSNELGAGNSQAARLALHVMIIMAISEGAAVGISTVLVGQVWGKLYSNEEEVIKYVAKMMPLLALSDFLDGFQCVLSGAARGCGWQNLCAIINLGAYYVVAVPCALLFAFYFQVGGMGLWMGIICGLCVQIIALVTVNAYTNWDQEATKAMYRAQTSTTGSSNT</sequence>
<keyword evidence="6 7" id="KW-0472">Membrane</keyword>
<feature type="transmembrane region" description="Helical" evidence="7">
    <location>
        <begin position="61"/>
        <end position="86"/>
    </location>
</feature>
<feature type="transmembrane region" description="Helical" evidence="7">
    <location>
        <begin position="240"/>
        <end position="257"/>
    </location>
</feature>
<evidence type="ECO:0000256" key="5">
    <source>
        <dbReference type="ARBA" id="ARBA00022989"/>
    </source>
</evidence>
<feature type="transmembrane region" description="Helical" evidence="7">
    <location>
        <begin position="179"/>
        <end position="200"/>
    </location>
</feature>
<evidence type="ECO:0000256" key="7">
    <source>
        <dbReference type="RuleBase" id="RU004914"/>
    </source>
</evidence>
<comment type="similarity">
    <text evidence="2 7">Belongs to the multi antimicrobial extrusion (MATE) (TC 2.A.66.1) family.</text>
</comment>
<feature type="transmembrane region" description="Helical" evidence="7">
    <location>
        <begin position="278"/>
        <end position="299"/>
    </location>
</feature>
<dbReference type="NCBIfam" id="TIGR00797">
    <property type="entry name" value="matE"/>
    <property type="match status" value="1"/>
</dbReference>
<feature type="transmembrane region" description="Helical" evidence="7">
    <location>
        <begin position="98"/>
        <end position="121"/>
    </location>
</feature>
<dbReference type="InterPro" id="IPR045069">
    <property type="entry name" value="MATE_euk"/>
</dbReference>
<reference evidence="8 9" key="1">
    <citation type="submission" date="2021-02" db="EMBL/GenBank/DDBJ databases">
        <title>Plant Genome Project.</title>
        <authorList>
            <person name="Zhang R.-G."/>
        </authorList>
    </citation>
    <scope>NUCLEOTIDE SEQUENCE [LARGE SCALE GENOMIC DNA]</scope>
    <source>
        <tissue evidence="8">Leaves</tissue>
    </source>
</reference>
<feature type="transmembrane region" description="Helical" evidence="7">
    <location>
        <begin position="319"/>
        <end position="340"/>
    </location>
</feature>
<gene>
    <name evidence="8" type="ORF">JRO89_XS05G0243700</name>
</gene>
<evidence type="ECO:0000256" key="1">
    <source>
        <dbReference type="ARBA" id="ARBA00004141"/>
    </source>
</evidence>
<dbReference type="InterPro" id="IPR002528">
    <property type="entry name" value="MATE_fam"/>
</dbReference>
<feature type="transmembrane region" description="Helical" evidence="7">
    <location>
        <begin position="461"/>
        <end position="484"/>
    </location>
</feature>
<feature type="transmembrane region" description="Helical" evidence="7">
    <location>
        <begin position="207"/>
        <end position="228"/>
    </location>
</feature>
<comment type="caution">
    <text evidence="8">The sequence shown here is derived from an EMBL/GenBank/DDBJ whole genome shotgun (WGS) entry which is preliminary data.</text>
</comment>
<dbReference type="Proteomes" id="UP000827721">
    <property type="component" value="Unassembled WGS sequence"/>
</dbReference>
<keyword evidence="5 7" id="KW-1133">Transmembrane helix</keyword>
<comment type="subcellular location">
    <subcellularLocation>
        <location evidence="1">Membrane</location>
        <topology evidence="1">Multi-pass membrane protein</topology>
    </subcellularLocation>
</comment>
<proteinExistence type="inferred from homology"/>
<name>A0ABQ8I3P3_9ROSI</name>
<dbReference type="EMBL" id="JAFEMO010000005">
    <property type="protein sequence ID" value="KAH7571044.1"/>
    <property type="molecule type" value="Genomic_DNA"/>
</dbReference>
<organism evidence="8 9">
    <name type="scientific">Xanthoceras sorbifolium</name>
    <dbReference type="NCBI Taxonomy" id="99658"/>
    <lineage>
        <taxon>Eukaryota</taxon>
        <taxon>Viridiplantae</taxon>
        <taxon>Streptophyta</taxon>
        <taxon>Embryophyta</taxon>
        <taxon>Tracheophyta</taxon>
        <taxon>Spermatophyta</taxon>
        <taxon>Magnoliopsida</taxon>
        <taxon>eudicotyledons</taxon>
        <taxon>Gunneridae</taxon>
        <taxon>Pentapetalae</taxon>
        <taxon>rosids</taxon>
        <taxon>malvids</taxon>
        <taxon>Sapindales</taxon>
        <taxon>Sapindaceae</taxon>
        <taxon>Xanthoceroideae</taxon>
        <taxon>Xanthoceras</taxon>
    </lineage>
</organism>
<evidence type="ECO:0000313" key="9">
    <source>
        <dbReference type="Proteomes" id="UP000827721"/>
    </source>
</evidence>
<dbReference type="CDD" id="cd13132">
    <property type="entry name" value="MATE_eukaryotic"/>
    <property type="match status" value="1"/>
</dbReference>